<evidence type="ECO:0000256" key="1">
    <source>
        <dbReference type="SAM" id="MobiDB-lite"/>
    </source>
</evidence>
<dbReference type="Proteomes" id="UP000306790">
    <property type="component" value="Unassembled WGS sequence"/>
</dbReference>
<sequence length="38" mass="4296">MATRWYTKLFKLHQGGKTENPQALSSVSSWGEKTQLEG</sequence>
<keyword evidence="3" id="KW-1185">Reference proteome</keyword>
<proteinExistence type="predicted"/>
<name>A0ABY2PVW4_9ENTR</name>
<gene>
    <name evidence="2" type="ORF">DJ535_10070</name>
</gene>
<evidence type="ECO:0000313" key="2">
    <source>
        <dbReference type="EMBL" id="THE38911.1"/>
    </source>
</evidence>
<feature type="region of interest" description="Disordered" evidence="1">
    <location>
        <begin position="17"/>
        <end position="38"/>
    </location>
</feature>
<protein>
    <submittedName>
        <fullName evidence="2">Addiction module toxin RelE</fullName>
    </submittedName>
</protein>
<organism evidence="2 3">
    <name type="scientific">Citrobacter murliniae</name>
    <dbReference type="NCBI Taxonomy" id="67829"/>
    <lineage>
        <taxon>Bacteria</taxon>
        <taxon>Pseudomonadati</taxon>
        <taxon>Pseudomonadota</taxon>
        <taxon>Gammaproteobacteria</taxon>
        <taxon>Enterobacterales</taxon>
        <taxon>Enterobacteriaceae</taxon>
        <taxon>Citrobacter</taxon>
        <taxon>Citrobacter freundii complex</taxon>
    </lineage>
</organism>
<reference evidence="2 3" key="1">
    <citation type="submission" date="2018-05" db="EMBL/GenBank/DDBJ databases">
        <title>Isolation and genomic analyses of lactose-positive bacteria from faecal samples of preterm neonates.</title>
        <authorList>
            <person name="Chen Y."/>
            <person name="Brook T.C."/>
            <person name="O'Neill I."/>
            <person name="Soe C.Z."/>
            <person name="Hall L.J."/>
            <person name="Hoyles L."/>
        </authorList>
    </citation>
    <scope>NUCLEOTIDE SEQUENCE [LARGE SCALE GENOMIC DNA]</scope>
    <source>
        <strain evidence="2 3">P080C CL</strain>
    </source>
</reference>
<evidence type="ECO:0000313" key="3">
    <source>
        <dbReference type="Proteomes" id="UP000306790"/>
    </source>
</evidence>
<comment type="caution">
    <text evidence="2">The sequence shown here is derived from an EMBL/GenBank/DDBJ whole genome shotgun (WGS) entry which is preliminary data.</text>
</comment>
<accession>A0ABY2PVW4</accession>
<dbReference type="EMBL" id="QFVP01000005">
    <property type="protein sequence ID" value="THE38911.1"/>
    <property type="molecule type" value="Genomic_DNA"/>
</dbReference>